<protein>
    <submittedName>
        <fullName evidence="1">Uncharacterized protein</fullName>
    </submittedName>
</protein>
<sequence length="46" mass="5238">MSHSKCAPIHRLNPGEYNGLVIISRDGEVNVFDNKELVQKINEKFP</sequence>
<name>A0A1V5ZQK7_9BACT</name>
<dbReference type="Proteomes" id="UP000485621">
    <property type="component" value="Unassembled WGS sequence"/>
</dbReference>
<organism evidence="1">
    <name type="scientific">candidate division CPR1 bacterium ADurb.Bin160</name>
    <dbReference type="NCBI Taxonomy" id="1852826"/>
    <lineage>
        <taxon>Bacteria</taxon>
        <taxon>candidate division CPR1</taxon>
    </lineage>
</organism>
<comment type="caution">
    <text evidence="1">The sequence shown here is derived from an EMBL/GenBank/DDBJ whole genome shotgun (WGS) entry which is preliminary data.</text>
</comment>
<proteinExistence type="predicted"/>
<accession>A0A1V5ZQK7</accession>
<evidence type="ECO:0000313" key="1">
    <source>
        <dbReference type="EMBL" id="OQB42232.1"/>
    </source>
</evidence>
<dbReference type="EMBL" id="MWDB01000004">
    <property type="protein sequence ID" value="OQB42232.1"/>
    <property type="molecule type" value="Genomic_DNA"/>
</dbReference>
<reference evidence="1" key="1">
    <citation type="submission" date="2017-02" db="EMBL/GenBank/DDBJ databases">
        <title>Delving into the versatile metabolic prowess of the omnipresent phylum Bacteroidetes.</title>
        <authorList>
            <person name="Nobu M.K."/>
            <person name="Mei R."/>
            <person name="Narihiro T."/>
            <person name="Kuroda K."/>
            <person name="Liu W.-T."/>
        </authorList>
    </citation>
    <scope>NUCLEOTIDE SEQUENCE</scope>
    <source>
        <strain evidence="1">ADurb.Bin160</strain>
    </source>
</reference>
<dbReference type="AlphaFoldDB" id="A0A1V5ZQK7"/>
<gene>
    <name evidence="1" type="ORF">BWY04_00296</name>
</gene>